<accession>A0A2J7ZGT2</accession>
<gene>
    <name evidence="8" type="ORF">TSOC_014739</name>
</gene>
<evidence type="ECO:0000259" key="7">
    <source>
        <dbReference type="Pfam" id="PF00520"/>
    </source>
</evidence>
<evidence type="ECO:0000256" key="6">
    <source>
        <dbReference type="SAM" id="Phobius"/>
    </source>
</evidence>
<dbReference type="Pfam" id="PF00520">
    <property type="entry name" value="Ion_trans"/>
    <property type="match status" value="1"/>
</dbReference>
<feature type="non-terminal residue" evidence="8">
    <location>
        <position position="306"/>
    </location>
</feature>
<evidence type="ECO:0000313" key="9">
    <source>
        <dbReference type="Proteomes" id="UP000236333"/>
    </source>
</evidence>
<dbReference type="PANTHER" id="PTHR10217:SF435">
    <property type="entry name" value="POTASSIUM VOLTAGE-GATED CHANNEL PROTEIN EAG"/>
    <property type="match status" value="1"/>
</dbReference>
<keyword evidence="2 6" id="KW-0812">Transmembrane</keyword>
<name>A0A2J7ZGT2_9CHLO</name>
<dbReference type="EMBL" id="PGGS01002800">
    <property type="protein sequence ID" value="PNG99481.1"/>
    <property type="molecule type" value="Genomic_DNA"/>
</dbReference>
<feature type="non-terminal residue" evidence="8">
    <location>
        <position position="1"/>
    </location>
</feature>
<dbReference type="GO" id="GO:0005886">
    <property type="term" value="C:plasma membrane"/>
    <property type="evidence" value="ECO:0007669"/>
    <property type="project" value="TreeGrafter"/>
</dbReference>
<proteinExistence type="predicted"/>
<evidence type="ECO:0000256" key="4">
    <source>
        <dbReference type="ARBA" id="ARBA00023136"/>
    </source>
</evidence>
<keyword evidence="9" id="KW-1185">Reference proteome</keyword>
<dbReference type="SUPFAM" id="SSF81324">
    <property type="entry name" value="Voltage-gated potassium channels"/>
    <property type="match status" value="1"/>
</dbReference>
<dbReference type="InterPro" id="IPR050818">
    <property type="entry name" value="KCNH_animal-type"/>
</dbReference>
<dbReference type="Gene3D" id="1.10.287.70">
    <property type="match status" value="1"/>
</dbReference>
<dbReference type="GO" id="GO:0005249">
    <property type="term" value="F:voltage-gated potassium channel activity"/>
    <property type="evidence" value="ECO:0007669"/>
    <property type="project" value="TreeGrafter"/>
</dbReference>
<feature type="domain" description="Ion transport" evidence="7">
    <location>
        <begin position="172"/>
        <end position="297"/>
    </location>
</feature>
<sequence length="306" mass="33595">AQPTRQYSNAFAPAQLHGHGHGHGRGPMRVSHGGGSTTGAGSLRQASLRRSASSFIERPSLWYRITHADVRGILDSLLPIYSPNTLARRAWDLLIMARGQGEEGRRGGEPKGSRPRVDRGHRHRGLSAAAFSQDVPSSAAPTSYPVLPASPPVIPYHRPSDVPDPLDGLQALVIWTAITVPLSVSYGLPAMRLWDAIGYTVTGLFVIDLLVNFRTAFYNHQGEMIRDSGAIATNYMKVWFWIDLFGTIPFDSIVLWTGVLSGSSDNTLAALGFLKVPRMLRLGRLLRFLDSFKNAKIFRIVQLFLG</sequence>
<keyword evidence="4 6" id="KW-0472">Membrane</keyword>
<feature type="region of interest" description="Disordered" evidence="5">
    <location>
        <begin position="1"/>
        <end position="44"/>
    </location>
</feature>
<evidence type="ECO:0000256" key="5">
    <source>
        <dbReference type="SAM" id="MobiDB-lite"/>
    </source>
</evidence>
<dbReference type="OrthoDB" id="426293at2759"/>
<evidence type="ECO:0000256" key="1">
    <source>
        <dbReference type="ARBA" id="ARBA00004141"/>
    </source>
</evidence>
<feature type="region of interest" description="Disordered" evidence="5">
    <location>
        <begin position="101"/>
        <end position="123"/>
    </location>
</feature>
<dbReference type="GO" id="GO:0042391">
    <property type="term" value="P:regulation of membrane potential"/>
    <property type="evidence" value="ECO:0007669"/>
    <property type="project" value="TreeGrafter"/>
</dbReference>
<protein>
    <submittedName>
        <fullName evidence="8">Potassium voltage-gated channel subfamily H member 7</fullName>
    </submittedName>
</protein>
<comment type="caution">
    <text evidence="8">The sequence shown here is derived from an EMBL/GenBank/DDBJ whole genome shotgun (WGS) entry which is preliminary data.</text>
</comment>
<feature type="transmembrane region" description="Helical" evidence="6">
    <location>
        <begin position="238"/>
        <end position="259"/>
    </location>
</feature>
<comment type="subcellular location">
    <subcellularLocation>
        <location evidence="1">Membrane</location>
        <topology evidence="1">Multi-pass membrane protein</topology>
    </subcellularLocation>
</comment>
<evidence type="ECO:0000256" key="2">
    <source>
        <dbReference type="ARBA" id="ARBA00022692"/>
    </source>
</evidence>
<dbReference type="Proteomes" id="UP000236333">
    <property type="component" value="Unassembled WGS sequence"/>
</dbReference>
<keyword evidence="3 6" id="KW-1133">Transmembrane helix</keyword>
<evidence type="ECO:0000256" key="3">
    <source>
        <dbReference type="ARBA" id="ARBA00022989"/>
    </source>
</evidence>
<dbReference type="InterPro" id="IPR005821">
    <property type="entry name" value="Ion_trans_dom"/>
</dbReference>
<dbReference type="AlphaFoldDB" id="A0A2J7ZGT2"/>
<organism evidence="8 9">
    <name type="scientific">Tetrabaena socialis</name>
    <dbReference type="NCBI Taxonomy" id="47790"/>
    <lineage>
        <taxon>Eukaryota</taxon>
        <taxon>Viridiplantae</taxon>
        <taxon>Chlorophyta</taxon>
        <taxon>core chlorophytes</taxon>
        <taxon>Chlorophyceae</taxon>
        <taxon>CS clade</taxon>
        <taxon>Chlamydomonadales</taxon>
        <taxon>Tetrabaenaceae</taxon>
        <taxon>Tetrabaena</taxon>
    </lineage>
</organism>
<feature type="transmembrane region" description="Helical" evidence="6">
    <location>
        <begin position="196"/>
        <end position="217"/>
    </location>
</feature>
<dbReference type="PANTHER" id="PTHR10217">
    <property type="entry name" value="VOLTAGE AND LIGAND GATED POTASSIUM CHANNEL"/>
    <property type="match status" value="1"/>
</dbReference>
<feature type="compositionally biased region" description="Basic and acidic residues" evidence="5">
    <location>
        <begin position="101"/>
        <end position="118"/>
    </location>
</feature>
<evidence type="ECO:0000313" key="8">
    <source>
        <dbReference type="EMBL" id="PNG99481.1"/>
    </source>
</evidence>
<reference evidence="8 9" key="1">
    <citation type="journal article" date="2017" name="Mol. Biol. Evol.">
        <title>The 4-celled Tetrabaena socialis nuclear genome reveals the essential components for genetic control of cell number at the origin of multicellularity in the volvocine lineage.</title>
        <authorList>
            <person name="Featherston J."/>
            <person name="Arakaki Y."/>
            <person name="Hanschen E.R."/>
            <person name="Ferris P.J."/>
            <person name="Michod R.E."/>
            <person name="Olson B.J.S.C."/>
            <person name="Nozaki H."/>
            <person name="Durand P.M."/>
        </authorList>
    </citation>
    <scope>NUCLEOTIDE SEQUENCE [LARGE SCALE GENOMIC DNA]</scope>
    <source>
        <strain evidence="8 9">NIES-571</strain>
    </source>
</reference>